<dbReference type="Gene3D" id="3.40.50.10490">
    <property type="entry name" value="Glucose-6-phosphate isomerase like protein, domain 1"/>
    <property type="match status" value="2"/>
</dbReference>
<keyword evidence="4" id="KW-1185">Reference proteome</keyword>
<dbReference type="PANTHER" id="PTHR32502:SF3">
    <property type="entry name" value="D-GALACTOSAMINE-6-PHOSPHATE DEAMINASE AGAS-RELATED"/>
    <property type="match status" value="1"/>
</dbReference>
<dbReference type="InterPro" id="IPR046348">
    <property type="entry name" value="SIS_dom_sf"/>
</dbReference>
<protein>
    <submittedName>
        <fullName evidence="3">SIS domain-containing protein</fullName>
    </submittedName>
</protein>
<dbReference type="RefSeq" id="WP_204663492.1">
    <property type="nucleotide sequence ID" value="NZ_CP056775.1"/>
</dbReference>
<keyword evidence="1" id="KW-0677">Repeat</keyword>
<feature type="domain" description="SIS" evidence="2">
    <location>
        <begin position="47"/>
        <end position="206"/>
    </location>
</feature>
<organism evidence="3 4">
    <name type="scientific">Dyadobacter sandarakinus</name>
    <dbReference type="NCBI Taxonomy" id="2747268"/>
    <lineage>
        <taxon>Bacteria</taxon>
        <taxon>Pseudomonadati</taxon>
        <taxon>Bacteroidota</taxon>
        <taxon>Cytophagia</taxon>
        <taxon>Cytophagales</taxon>
        <taxon>Spirosomataceae</taxon>
        <taxon>Dyadobacter</taxon>
    </lineage>
</organism>
<name>A0ABX7I5D4_9BACT</name>
<dbReference type="EMBL" id="CP056775">
    <property type="protein sequence ID" value="QRR01306.1"/>
    <property type="molecule type" value="Genomic_DNA"/>
</dbReference>
<dbReference type="Pfam" id="PF01380">
    <property type="entry name" value="SIS"/>
    <property type="match status" value="1"/>
</dbReference>
<dbReference type="InterPro" id="IPR035466">
    <property type="entry name" value="GlmS/AgaS_SIS"/>
</dbReference>
<dbReference type="SUPFAM" id="SSF53697">
    <property type="entry name" value="SIS domain"/>
    <property type="match status" value="1"/>
</dbReference>
<dbReference type="PANTHER" id="PTHR32502">
    <property type="entry name" value="N-ACETYLGALACTOSAMINE PERMEASE II COMPONENT-RELATED"/>
    <property type="match status" value="1"/>
</dbReference>
<proteinExistence type="predicted"/>
<evidence type="ECO:0000313" key="3">
    <source>
        <dbReference type="EMBL" id="QRR01306.1"/>
    </source>
</evidence>
<dbReference type="CDD" id="cd05008">
    <property type="entry name" value="SIS_GlmS_GlmD_1"/>
    <property type="match status" value="1"/>
</dbReference>
<dbReference type="Proteomes" id="UP000612680">
    <property type="component" value="Chromosome"/>
</dbReference>
<evidence type="ECO:0000256" key="1">
    <source>
        <dbReference type="ARBA" id="ARBA00022737"/>
    </source>
</evidence>
<sequence>MMQINNELPTLDSDGDTHTQREILSQPELWGEVYQLIKNESAAIAGFLKPILQISNLRVVLTGAGTSGYIGESAQGTLQKQWRRPVQAVPTTEIVTRPEAVFIRPAPTLLISFARSGNSPESVETVRLADVHCDEVYHLIITCNREGALATMSTANPGKVYCLVLPEATNDKSLAMTSSFTCMLLSALLVAHIDTLQDEFSKVSKITEQGNVILDRKPLLETLAQKGFERVVFLGSGEMLGVAKECHLKLLELTDGKQLCMSDSFLGFRHGPRAFVNANTLVVYLFSRNPHILRYERDLVEDTARDPRNIASLQIGREDQITLSNGHAIALDIDQENPYQMIPVTLVGQLLGYYSAVHASINPDSPSASGSISRVVQGVNIYQEHDAKS</sequence>
<gene>
    <name evidence="3" type="ORF">HWI92_10535</name>
</gene>
<evidence type="ECO:0000313" key="4">
    <source>
        <dbReference type="Proteomes" id="UP000612680"/>
    </source>
</evidence>
<dbReference type="InterPro" id="IPR050303">
    <property type="entry name" value="GatZ_KbaZ_carbometab"/>
</dbReference>
<dbReference type="InterPro" id="IPR001347">
    <property type="entry name" value="SIS_dom"/>
</dbReference>
<reference evidence="3 4" key="1">
    <citation type="submission" date="2020-06" db="EMBL/GenBank/DDBJ databases">
        <title>Dyadobacter sandarakinus sp. nov., isolated from the soil of the Arctic Yellow River Station.</title>
        <authorList>
            <person name="Zhang Y."/>
            <person name="Peng F."/>
        </authorList>
    </citation>
    <scope>NUCLEOTIDE SEQUENCE [LARGE SCALE GENOMIC DNA]</scope>
    <source>
        <strain evidence="3 4">Q3-56</strain>
    </source>
</reference>
<evidence type="ECO:0000259" key="2">
    <source>
        <dbReference type="PROSITE" id="PS51464"/>
    </source>
</evidence>
<accession>A0ABX7I5D4</accession>
<dbReference type="PROSITE" id="PS51464">
    <property type="entry name" value="SIS"/>
    <property type="match status" value="1"/>
</dbReference>